<feature type="compositionally biased region" description="Basic and acidic residues" evidence="7">
    <location>
        <begin position="16"/>
        <end position="33"/>
    </location>
</feature>
<keyword evidence="5" id="KW-0539">Nucleus</keyword>
<proteinExistence type="predicted"/>
<comment type="caution">
    <text evidence="9">The sequence shown here is derived from an EMBL/GenBank/DDBJ whole genome shotgun (WGS) entry which is preliminary data.</text>
</comment>
<dbReference type="Gene3D" id="3.30.160.60">
    <property type="entry name" value="Classic Zinc Finger"/>
    <property type="match status" value="1"/>
</dbReference>
<dbReference type="Gramene" id="OE9A052112T1">
    <property type="protein sequence ID" value="OE9A052112C1"/>
    <property type="gene ID" value="OE9A052112"/>
</dbReference>
<evidence type="ECO:0000313" key="10">
    <source>
        <dbReference type="Proteomes" id="UP000594638"/>
    </source>
</evidence>
<dbReference type="GO" id="GO:0005634">
    <property type="term" value="C:nucleus"/>
    <property type="evidence" value="ECO:0007669"/>
    <property type="project" value="UniProtKB-SubCell"/>
</dbReference>
<evidence type="ECO:0000256" key="3">
    <source>
        <dbReference type="ARBA" id="ARBA00022771"/>
    </source>
</evidence>
<dbReference type="SUPFAM" id="SSF57667">
    <property type="entry name" value="beta-beta-alpha zinc fingers"/>
    <property type="match status" value="1"/>
</dbReference>
<dbReference type="PANTHER" id="PTHR47287">
    <property type="entry name" value="C2H2 AND C2HC ZINC FINGERS SUPERFAMILY PROTEIN"/>
    <property type="match status" value="1"/>
</dbReference>
<evidence type="ECO:0000256" key="7">
    <source>
        <dbReference type="SAM" id="MobiDB-lite"/>
    </source>
</evidence>
<protein>
    <submittedName>
        <fullName evidence="9">Zinc finger 4-like</fullName>
    </submittedName>
</protein>
<comment type="subcellular location">
    <subcellularLocation>
        <location evidence="1">Nucleus</location>
    </subcellularLocation>
</comment>
<feature type="domain" description="C2H2-type" evidence="8">
    <location>
        <begin position="76"/>
        <end position="103"/>
    </location>
</feature>
<dbReference type="OrthoDB" id="911680at2759"/>
<dbReference type="InterPro" id="IPR013087">
    <property type="entry name" value="Znf_C2H2_type"/>
</dbReference>
<accession>A0A8S0QWX3</accession>
<dbReference type="PROSITE" id="PS50157">
    <property type="entry name" value="ZINC_FINGER_C2H2_2"/>
    <property type="match status" value="1"/>
</dbReference>
<keyword evidence="4" id="KW-0862">Zinc</keyword>
<evidence type="ECO:0000256" key="2">
    <source>
        <dbReference type="ARBA" id="ARBA00022723"/>
    </source>
</evidence>
<dbReference type="InterPro" id="IPR044246">
    <property type="entry name" value="ZFP3-like"/>
</dbReference>
<evidence type="ECO:0000256" key="6">
    <source>
        <dbReference type="PROSITE-ProRule" id="PRU00042"/>
    </source>
</evidence>
<dbReference type="EMBL" id="CACTIH010001971">
    <property type="protein sequence ID" value="CAA2970362.1"/>
    <property type="molecule type" value="Genomic_DNA"/>
</dbReference>
<dbReference type="GO" id="GO:0008270">
    <property type="term" value="F:zinc ion binding"/>
    <property type="evidence" value="ECO:0007669"/>
    <property type="project" value="UniProtKB-KW"/>
</dbReference>
<evidence type="ECO:0000256" key="1">
    <source>
        <dbReference type="ARBA" id="ARBA00004123"/>
    </source>
</evidence>
<feature type="region of interest" description="Disordered" evidence="7">
    <location>
        <begin position="1"/>
        <end position="72"/>
    </location>
</feature>
<organism evidence="9 10">
    <name type="scientific">Olea europaea subsp. europaea</name>
    <dbReference type="NCBI Taxonomy" id="158383"/>
    <lineage>
        <taxon>Eukaryota</taxon>
        <taxon>Viridiplantae</taxon>
        <taxon>Streptophyta</taxon>
        <taxon>Embryophyta</taxon>
        <taxon>Tracheophyta</taxon>
        <taxon>Spermatophyta</taxon>
        <taxon>Magnoliopsida</taxon>
        <taxon>eudicotyledons</taxon>
        <taxon>Gunneridae</taxon>
        <taxon>Pentapetalae</taxon>
        <taxon>asterids</taxon>
        <taxon>lamiids</taxon>
        <taxon>Lamiales</taxon>
        <taxon>Oleaceae</taxon>
        <taxon>Oleeae</taxon>
        <taxon>Olea</taxon>
    </lineage>
</organism>
<dbReference type="Proteomes" id="UP000594638">
    <property type="component" value="Unassembled WGS sequence"/>
</dbReference>
<evidence type="ECO:0000256" key="4">
    <source>
        <dbReference type="ARBA" id="ARBA00022833"/>
    </source>
</evidence>
<dbReference type="InterPro" id="IPR036236">
    <property type="entry name" value="Znf_C2H2_sf"/>
</dbReference>
<evidence type="ECO:0000256" key="5">
    <source>
        <dbReference type="ARBA" id="ARBA00023242"/>
    </source>
</evidence>
<dbReference type="PANTHER" id="PTHR47287:SF9">
    <property type="entry name" value="ZINC FINGER PROTEIN 4-LIKE"/>
    <property type="match status" value="1"/>
</dbReference>
<feature type="compositionally biased region" description="Polar residues" evidence="7">
    <location>
        <begin position="1"/>
        <end position="10"/>
    </location>
</feature>
<keyword evidence="10" id="KW-1185">Reference proteome</keyword>
<keyword evidence="2" id="KW-0479">Metal-binding</keyword>
<reference evidence="9 10" key="1">
    <citation type="submission" date="2019-12" db="EMBL/GenBank/DDBJ databases">
        <authorList>
            <person name="Alioto T."/>
            <person name="Alioto T."/>
            <person name="Gomez Garrido J."/>
        </authorList>
    </citation>
    <scope>NUCLEOTIDE SEQUENCE [LARGE SCALE GENOMIC DNA]</scope>
</reference>
<gene>
    <name evidence="9" type="ORF">OLEA9_A052112</name>
</gene>
<dbReference type="AlphaFoldDB" id="A0A8S0QWX3"/>
<evidence type="ECO:0000259" key="8">
    <source>
        <dbReference type="PROSITE" id="PS50157"/>
    </source>
</evidence>
<dbReference type="PROSITE" id="PS00028">
    <property type="entry name" value="ZINC_FINGER_C2H2_1"/>
    <property type="match status" value="1"/>
</dbReference>
<keyword evidence="3 6" id="KW-0863">Zinc-finger</keyword>
<evidence type="ECO:0000313" key="9">
    <source>
        <dbReference type="EMBL" id="CAA2970362.1"/>
    </source>
</evidence>
<dbReference type="GO" id="GO:0009788">
    <property type="term" value="P:negative regulation of abscisic acid-activated signaling pathway"/>
    <property type="evidence" value="ECO:0007669"/>
    <property type="project" value="InterPro"/>
</dbReference>
<feature type="compositionally biased region" description="Polar residues" evidence="7">
    <location>
        <begin position="34"/>
        <end position="64"/>
    </location>
</feature>
<name>A0A8S0QWX3_OLEEU</name>
<sequence>MDSSSASVPSPNMLEESPHNDVQEEALSSKEIIDQSQSNEEVGNQESSFSKSVRLTGSSKNPHLTSPMDKEEEREYSCKYCNQKFSNKQALGGHQNAHKLERIIEKKIQDWQMANSRYLPRNSITGSLFNRSQKFFSRAMMNMPYFARQGTMQHGMMRYARASRFLTRINEGHPRWPRSMPGNVTQFTARPRSSCLENQPTSILFSTPRPVPNRNILGESSNVLTNGRETQVVEDDSGLDLTLRL</sequence>